<evidence type="ECO:0000259" key="8">
    <source>
        <dbReference type="Pfam" id="PF07732"/>
    </source>
</evidence>
<comment type="caution">
    <text evidence="9">The sequence shown here is derived from an EMBL/GenBank/DDBJ whole genome shotgun (WGS) entry which is preliminary data.</text>
</comment>
<protein>
    <submittedName>
        <fullName evidence="9">Copper resistance system multicopper oxidase</fullName>
    </submittedName>
</protein>
<dbReference type="PROSITE" id="PS00079">
    <property type="entry name" value="MULTICOPPER_OXIDASE1"/>
    <property type="match status" value="2"/>
</dbReference>
<dbReference type="InterPro" id="IPR006311">
    <property type="entry name" value="TAT_signal"/>
</dbReference>
<evidence type="ECO:0000259" key="7">
    <source>
        <dbReference type="Pfam" id="PF07731"/>
    </source>
</evidence>
<gene>
    <name evidence="9" type="ORF">ACFPQ5_02830</name>
</gene>
<dbReference type="SUPFAM" id="SSF49503">
    <property type="entry name" value="Cupredoxins"/>
    <property type="match status" value="3"/>
</dbReference>
<dbReference type="InterPro" id="IPR008972">
    <property type="entry name" value="Cupredoxin"/>
</dbReference>
<evidence type="ECO:0000256" key="4">
    <source>
        <dbReference type="ARBA" id="ARBA00023008"/>
    </source>
</evidence>
<keyword evidence="4" id="KW-0186">Copper</keyword>
<accession>A0ABW0MGS3</accession>
<dbReference type="InterPro" id="IPR034284">
    <property type="entry name" value="CuRO_1_CopA"/>
</dbReference>
<dbReference type="PROSITE" id="PS00080">
    <property type="entry name" value="MULTICOPPER_OXIDASE2"/>
    <property type="match status" value="1"/>
</dbReference>
<dbReference type="InterPro" id="IPR045087">
    <property type="entry name" value="Cu-oxidase_fam"/>
</dbReference>
<feature type="region of interest" description="Disordered" evidence="5">
    <location>
        <begin position="430"/>
        <end position="454"/>
    </location>
</feature>
<dbReference type="CDD" id="cd13874">
    <property type="entry name" value="CuRO_2_CopA"/>
    <property type="match status" value="1"/>
</dbReference>
<proteinExistence type="predicted"/>
<keyword evidence="3" id="KW-0560">Oxidoreductase</keyword>
<dbReference type="CDD" id="cd13896">
    <property type="entry name" value="CuRO_3_CopA"/>
    <property type="match status" value="1"/>
</dbReference>
<dbReference type="EMBL" id="JBHSMR010000004">
    <property type="protein sequence ID" value="MFC5477108.1"/>
    <property type="molecule type" value="Genomic_DNA"/>
</dbReference>
<dbReference type="InterPro" id="IPR033138">
    <property type="entry name" value="Cu_oxidase_CS"/>
</dbReference>
<evidence type="ECO:0000313" key="10">
    <source>
        <dbReference type="Proteomes" id="UP001596101"/>
    </source>
</evidence>
<dbReference type="InterPro" id="IPR034279">
    <property type="entry name" value="CuRO_3_CopA"/>
</dbReference>
<evidence type="ECO:0000259" key="6">
    <source>
        <dbReference type="Pfam" id="PF00394"/>
    </source>
</evidence>
<evidence type="ECO:0000256" key="2">
    <source>
        <dbReference type="ARBA" id="ARBA00022723"/>
    </source>
</evidence>
<dbReference type="PANTHER" id="PTHR11709:SF394">
    <property type="entry name" value="FI03373P-RELATED"/>
    <property type="match status" value="1"/>
</dbReference>
<evidence type="ECO:0000256" key="1">
    <source>
        <dbReference type="ARBA" id="ARBA00004418"/>
    </source>
</evidence>
<dbReference type="PANTHER" id="PTHR11709">
    <property type="entry name" value="MULTI-COPPER OXIDASE"/>
    <property type="match status" value="1"/>
</dbReference>
<dbReference type="PROSITE" id="PS51318">
    <property type="entry name" value="TAT"/>
    <property type="match status" value="1"/>
</dbReference>
<feature type="domain" description="Plastocyanin-like" evidence="6">
    <location>
        <begin position="255"/>
        <end position="349"/>
    </location>
</feature>
<dbReference type="Pfam" id="PF07731">
    <property type="entry name" value="Cu-oxidase_2"/>
    <property type="match status" value="1"/>
</dbReference>
<dbReference type="Pfam" id="PF07732">
    <property type="entry name" value="Cu-oxidase_3"/>
    <property type="match status" value="1"/>
</dbReference>
<keyword evidence="10" id="KW-1185">Reference proteome</keyword>
<keyword evidence="2" id="KW-0479">Metal-binding</keyword>
<dbReference type="InterPro" id="IPR002355">
    <property type="entry name" value="Cu_oxidase_Cu_BS"/>
</dbReference>
<dbReference type="InterPro" id="IPR011706">
    <property type="entry name" value="Cu-oxidase_C"/>
</dbReference>
<dbReference type="NCBIfam" id="TIGR01480">
    <property type="entry name" value="copper_res_A"/>
    <property type="match status" value="1"/>
</dbReference>
<evidence type="ECO:0000256" key="5">
    <source>
        <dbReference type="SAM" id="MobiDB-lite"/>
    </source>
</evidence>
<comment type="subcellular location">
    <subcellularLocation>
        <location evidence="1">Periplasm</location>
    </subcellularLocation>
</comment>
<name>A0ABW0MGS3_9BURK</name>
<dbReference type="RefSeq" id="WP_379751708.1">
    <property type="nucleotide sequence ID" value="NZ_JBHSMR010000004.1"/>
</dbReference>
<evidence type="ECO:0000256" key="3">
    <source>
        <dbReference type="ARBA" id="ARBA00023002"/>
    </source>
</evidence>
<dbReference type="InterPro" id="IPR006376">
    <property type="entry name" value="Cu-R_CopA"/>
</dbReference>
<organism evidence="9 10">
    <name type="scientific">Massilia suwonensis</name>
    <dbReference type="NCBI Taxonomy" id="648895"/>
    <lineage>
        <taxon>Bacteria</taxon>
        <taxon>Pseudomonadati</taxon>
        <taxon>Pseudomonadota</taxon>
        <taxon>Betaproteobacteria</taxon>
        <taxon>Burkholderiales</taxon>
        <taxon>Oxalobacteraceae</taxon>
        <taxon>Telluria group</taxon>
        <taxon>Massilia</taxon>
    </lineage>
</organism>
<dbReference type="Proteomes" id="UP001596101">
    <property type="component" value="Unassembled WGS sequence"/>
</dbReference>
<reference evidence="10" key="1">
    <citation type="journal article" date="2019" name="Int. J. Syst. Evol. Microbiol.">
        <title>The Global Catalogue of Microorganisms (GCM) 10K type strain sequencing project: providing services to taxonomists for standard genome sequencing and annotation.</title>
        <authorList>
            <consortium name="The Broad Institute Genomics Platform"/>
            <consortium name="The Broad Institute Genome Sequencing Center for Infectious Disease"/>
            <person name="Wu L."/>
            <person name="Ma J."/>
        </authorList>
    </citation>
    <scope>NUCLEOTIDE SEQUENCE [LARGE SCALE GENOMIC DNA]</scope>
    <source>
        <strain evidence="10">CCUG 43111</strain>
    </source>
</reference>
<feature type="domain" description="Plastocyanin-like" evidence="7">
    <location>
        <begin position="508"/>
        <end position="624"/>
    </location>
</feature>
<evidence type="ECO:0000313" key="9">
    <source>
        <dbReference type="EMBL" id="MFC5477108.1"/>
    </source>
</evidence>
<dbReference type="InterPro" id="IPR001117">
    <property type="entry name" value="Cu-oxidase_2nd"/>
</dbReference>
<dbReference type="InterPro" id="IPR034282">
    <property type="entry name" value="CuRO_2_CopA"/>
</dbReference>
<dbReference type="Gene3D" id="2.60.40.420">
    <property type="entry name" value="Cupredoxins - blue copper proteins"/>
    <property type="match status" value="3"/>
</dbReference>
<dbReference type="InterPro" id="IPR011707">
    <property type="entry name" value="Cu-oxidase-like_N"/>
</dbReference>
<dbReference type="Pfam" id="PF00394">
    <property type="entry name" value="Cu-oxidase"/>
    <property type="match status" value="1"/>
</dbReference>
<dbReference type="CDD" id="cd13848">
    <property type="entry name" value="CuRO_1_CopA"/>
    <property type="match status" value="1"/>
</dbReference>
<feature type="domain" description="Plastocyanin-like" evidence="8">
    <location>
        <begin position="57"/>
        <end position="166"/>
    </location>
</feature>
<sequence length="625" mass="68866">MQRDDSAGSGVNTWRRRILQGVGAAAGVAGLSPARLFAAETDPGALRGTEFDLQIGATPVNFSGAQRIATAVNGRVPAPTLYWREGDTVTLRVTNRLPDTSSIHWHGILLPAEMDGVPGISFSGIRPGETFVYRFEVKQSGTYWYHSHSGFQEQTGLYGPIVITPKGGERVPTDRDYVVMLSDWTDSDPERVFANLKKMSDFFANNQPTFGEFFSDIRSMGLGPAVDKRKMWNSMRMMPTDFSDVTASRNVSGGLHFLINGMPAAKNWTGLFRPGEKVRLRFINGAATTIFDVRIPGLKMTVVSADGQDVEPVPVDEFRISVAETYDVIVEPQEDKAYTIFAQSIGRSGFVRATLAPRAGMQAPVPEVDPAGWLTMTDMMGAMSMAGMPGMAGMKGMDQGKSQGAGSMQGIDHSKMEGMNMQGMDHSKMGDMQSGSKQEMPMGGGTQNSGQAPKVTHARTEYGPGVDMHVDMPRTNLDDPGINLRDNGRRVLTYADLRTIGGPIDPREPTREIELHLTGNMNRFMWSFDGQKFSEATPIHFRAGERLRIVLVNDTMMTHPIHLHGMWSELESPDGQFQVRKHTINVQPAQRVTYRVTADAPGHWAYHCHLLYHMEAGMFREVVVS</sequence>